<dbReference type="InterPro" id="IPR017970">
    <property type="entry name" value="Homeobox_CS"/>
</dbReference>
<dbReference type="PROSITE" id="PS50071">
    <property type="entry name" value="HOMEOBOX_2"/>
    <property type="match status" value="1"/>
</dbReference>
<evidence type="ECO:0000313" key="8">
    <source>
        <dbReference type="EMBL" id="CAK8680100.1"/>
    </source>
</evidence>
<evidence type="ECO:0000256" key="2">
    <source>
        <dbReference type="ARBA" id="ARBA00023155"/>
    </source>
</evidence>
<comment type="caution">
    <text evidence="8">The sequence shown here is derived from an EMBL/GenBank/DDBJ whole genome shotgun (WGS) entry which is preliminary data.</text>
</comment>
<dbReference type="Pfam" id="PF00046">
    <property type="entry name" value="Homeodomain"/>
    <property type="match status" value="1"/>
</dbReference>
<evidence type="ECO:0000256" key="4">
    <source>
        <dbReference type="PROSITE-ProRule" id="PRU00108"/>
    </source>
</evidence>
<reference evidence="8 9" key="1">
    <citation type="submission" date="2024-02" db="EMBL/GenBank/DDBJ databases">
        <authorList>
            <person name="Daric V."/>
            <person name="Darras S."/>
        </authorList>
    </citation>
    <scope>NUCLEOTIDE SEQUENCE [LARGE SCALE GENOMIC DNA]</scope>
</reference>
<feature type="region of interest" description="Disordered" evidence="6">
    <location>
        <begin position="420"/>
        <end position="460"/>
    </location>
</feature>
<dbReference type="InterPro" id="IPR043562">
    <property type="entry name" value="RAX/RAX2"/>
</dbReference>
<evidence type="ECO:0000256" key="3">
    <source>
        <dbReference type="ARBA" id="ARBA00023242"/>
    </source>
</evidence>
<feature type="compositionally biased region" description="Basic and acidic residues" evidence="6">
    <location>
        <begin position="422"/>
        <end position="438"/>
    </location>
</feature>
<feature type="region of interest" description="Disordered" evidence="6">
    <location>
        <begin position="157"/>
        <end position="179"/>
    </location>
</feature>
<keyword evidence="3 4" id="KW-0539">Nucleus</keyword>
<dbReference type="CDD" id="cd00086">
    <property type="entry name" value="homeodomain"/>
    <property type="match status" value="1"/>
</dbReference>
<feature type="domain" description="Homeobox" evidence="7">
    <location>
        <begin position="52"/>
        <end position="112"/>
    </location>
</feature>
<feature type="compositionally biased region" description="Low complexity" evidence="6">
    <location>
        <begin position="167"/>
        <end position="178"/>
    </location>
</feature>
<dbReference type="PROSITE" id="PS00027">
    <property type="entry name" value="HOMEOBOX_1"/>
    <property type="match status" value="1"/>
</dbReference>
<protein>
    <recommendedName>
        <fullName evidence="7">Homeobox domain-containing protein</fullName>
    </recommendedName>
</protein>
<gene>
    <name evidence="8" type="ORF">CVLEPA_LOCUS10385</name>
</gene>
<dbReference type="SUPFAM" id="SSF46689">
    <property type="entry name" value="Homeodomain-like"/>
    <property type="match status" value="1"/>
</dbReference>
<sequence>MSSISGSVPNQLPSSSNHQFNWNTFHCNKPSTSGNCFQGTSCNVQVLIKSPVSYSRGRTAYSDSQIFQLEKCFCQNPYPTAQTRLQLAKDINVPEAKVKIWFQNRRARAKKLQLSSNKSSCGLKKDLELSYNYAGRIPSTNQTSDYYNNSYVTTEEQSLSRDDNIGSTTQQTSSAASRTHAKYEACKTGTYHTSELAEVSNNLREIPKTETQPASNLNCTYYPAYRFPLLNKFCPSSYSYPQDAQSNNVGSNCTQKELTNLGYPCRFPVIQGNISRLTSSHNIAAYSHGKPYAVSSLAKAASLLQAGSSYVIDPFNAGSETKESSDKSLFNVSSEYLSGKQNEHFALQKEPQKFFSANFEKKIGHFPPQQNASNHQLTHFDVHNQHEDCYSSQPPPLQSPPIIRRFVIPFKDLLSSLSSEDATTKEVQQRSLQGKDDFPAPSNTVFSELSNHNGSLSQHVPYTTQGSLPVTRFENLMVVDDVMQLKDF</sequence>
<proteinExistence type="predicted"/>
<dbReference type="Proteomes" id="UP001642483">
    <property type="component" value="Unassembled WGS sequence"/>
</dbReference>
<evidence type="ECO:0000256" key="5">
    <source>
        <dbReference type="RuleBase" id="RU000682"/>
    </source>
</evidence>
<organism evidence="8 9">
    <name type="scientific">Clavelina lepadiformis</name>
    <name type="common">Light-bulb sea squirt</name>
    <name type="synonym">Ascidia lepadiformis</name>
    <dbReference type="NCBI Taxonomy" id="159417"/>
    <lineage>
        <taxon>Eukaryota</taxon>
        <taxon>Metazoa</taxon>
        <taxon>Chordata</taxon>
        <taxon>Tunicata</taxon>
        <taxon>Ascidiacea</taxon>
        <taxon>Aplousobranchia</taxon>
        <taxon>Clavelinidae</taxon>
        <taxon>Clavelina</taxon>
    </lineage>
</organism>
<feature type="compositionally biased region" description="Polar residues" evidence="6">
    <location>
        <begin position="441"/>
        <end position="460"/>
    </location>
</feature>
<keyword evidence="2 4" id="KW-0371">Homeobox</keyword>
<dbReference type="InterPro" id="IPR001356">
    <property type="entry name" value="HD"/>
</dbReference>
<evidence type="ECO:0000256" key="6">
    <source>
        <dbReference type="SAM" id="MobiDB-lite"/>
    </source>
</evidence>
<comment type="subcellular location">
    <subcellularLocation>
        <location evidence="4 5">Nucleus</location>
    </subcellularLocation>
</comment>
<name>A0ABP0FNQ3_CLALP</name>
<dbReference type="Gene3D" id="1.10.10.60">
    <property type="entry name" value="Homeodomain-like"/>
    <property type="match status" value="1"/>
</dbReference>
<dbReference type="InterPro" id="IPR009057">
    <property type="entry name" value="Homeodomain-like_sf"/>
</dbReference>
<dbReference type="PANTHER" id="PTHR46271">
    <property type="entry name" value="HOMEOBOX PROTEIN, PUTATIVE-RELATED"/>
    <property type="match status" value="1"/>
</dbReference>
<evidence type="ECO:0000313" key="9">
    <source>
        <dbReference type="Proteomes" id="UP001642483"/>
    </source>
</evidence>
<evidence type="ECO:0000256" key="1">
    <source>
        <dbReference type="ARBA" id="ARBA00023125"/>
    </source>
</evidence>
<dbReference type="SMART" id="SM00389">
    <property type="entry name" value="HOX"/>
    <property type="match status" value="1"/>
</dbReference>
<dbReference type="EMBL" id="CAWYQH010000068">
    <property type="protein sequence ID" value="CAK8680100.1"/>
    <property type="molecule type" value="Genomic_DNA"/>
</dbReference>
<keyword evidence="9" id="KW-1185">Reference proteome</keyword>
<keyword evidence="1 4" id="KW-0238">DNA-binding</keyword>
<accession>A0ABP0FNQ3</accession>
<feature type="DNA-binding region" description="Homeobox" evidence="4">
    <location>
        <begin position="54"/>
        <end position="113"/>
    </location>
</feature>
<evidence type="ECO:0000259" key="7">
    <source>
        <dbReference type="PROSITE" id="PS50071"/>
    </source>
</evidence>
<dbReference type="PANTHER" id="PTHR46271:SF4">
    <property type="entry name" value="HOMEOBOX PROTEIN, PUTATIVE-RELATED"/>
    <property type="match status" value="1"/>
</dbReference>